<dbReference type="Proteomes" id="UP000026903">
    <property type="component" value="Segment"/>
</dbReference>
<evidence type="ECO:0008006" key="3">
    <source>
        <dbReference type="Google" id="ProtNLM"/>
    </source>
</evidence>
<reference evidence="1 2" key="1">
    <citation type="journal article" date="2014" name="Appl. Environ. Microbiol.">
        <title>The Plasmid Complement of Lactococcus lactis UC509.9 Encodes Multiple Bacteriophage Resistance Systems.</title>
        <authorList>
            <person name="Ainsworth S."/>
            <person name="Mahony J."/>
            <person name="van Sinderen D."/>
        </authorList>
    </citation>
    <scope>NUCLEOTIDE SEQUENCE [LARGE SCALE GENOMIC DNA]</scope>
</reference>
<sequence>MTEEQLLFKQETLSEVDFNEFLLNAVECGLINLDTALIFKGE</sequence>
<accession>A0A023J3R8</accession>
<evidence type="ECO:0000313" key="1">
    <source>
        <dbReference type="EMBL" id="AHC30306.1"/>
    </source>
</evidence>
<gene>
    <name evidence="1" type="ORF">sk1833_051</name>
</gene>
<organism evidence="1 2">
    <name type="scientific">Lactococcus phage SK1833</name>
    <dbReference type="NCBI Taxonomy" id="1414741"/>
    <lineage>
        <taxon>Viruses</taxon>
        <taxon>Duplodnaviria</taxon>
        <taxon>Heunggongvirae</taxon>
        <taxon>Uroviricota</taxon>
        <taxon>Caudoviricetes</taxon>
        <taxon>Skunavirus</taxon>
        <taxon>Skunavirus sk1</taxon>
    </lineage>
</organism>
<protein>
    <recommendedName>
        <fullName evidence="3">Middle expressed protein 1</fullName>
    </recommendedName>
</protein>
<proteinExistence type="predicted"/>
<dbReference type="EMBL" id="KF676640">
    <property type="protein sequence ID" value="AHC30306.1"/>
    <property type="molecule type" value="Genomic_DNA"/>
</dbReference>
<evidence type="ECO:0000313" key="2">
    <source>
        <dbReference type="Proteomes" id="UP000026903"/>
    </source>
</evidence>
<name>A0A023J3R8_9CAUD</name>